<keyword evidence="10 19" id="KW-1133">Transmembrane helix</keyword>
<keyword evidence="3" id="KW-1003">Cell membrane</keyword>
<evidence type="ECO:0000256" key="17">
    <source>
        <dbReference type="PIRSR" id="PIRSR600829-3"/>
    </source>
</evidence>
<evidence type="ECO:0000256" key="5">
    <source>
        <dbReference type="ARBA" id="ARBA00022679"/>
    </source>
</evidence>
<keyword evidence="6 19" id="KW-0812">Transmembrane</keyword>
<evidence type="ECO:0000256" key="16">
    <source>
        <dbReference type="PIRSR" id="PIRSR600829-2"/>
    </source>
</evidence>
<dbReference type="AlphaFoldDB" id="A0A177KRS9"/>
<evidence type="ECO:0000313" key="20">
    <source>
        <dbReference type="EMBL" id="OAH56050.1"/>
    </source>
</evidence>
<keyword evidence="14" id="KW-1208">Phospholipid metabolism</keyword>
<feature type="binding site" evidence="17">
    <location>
        <begin position="99"/>
        <end position="100"/>
    </location>
    <ligand>
        <name>ATP</name>
        <dbReference type="ChEBI" id="CHEBI:30616"/>
    </ligand>
</feature>
<feature type="binding site" evidence="17">
    <location>
        <position position="81"/>
    </location>
    <ligand>
        <name>ATP</name>
        <dbReference type="ChEBI" id="CHEBI:30616"/>
    </ligand>
</feature>
<dbReference type="Proteomes" id="UP000077271">
    <property type="component" value="Unassembled WGS sequence"/>
</dbReference>
<keyword evidence="9 17" id="KW-0067">ATP-binding</keyword>
<keyword evidence="7 17" id="KW-0547">Nucleotide-binding</keyword>
<dbReference type="InterPro" id="IPR033717">
    <property type="entry name" value="UDPK"/>
</dbReference>
<evidence type="ECO:0000256" key="2">
    <source>
        <dbReference type="ARBA" id="ARBA00005967"/>
    </source>
</evidence>
<feature type="transmembrane region" description="Helical" evidence="19">
    <location>
        <begin position="38"/>
        <end position="56"/>
    </location>
</feature>
<dbReference type="Gene3D" id="1.10.287.3610">
    <property type="match status" value="1"/>
</dbReference>
<dbReference type="EMBL" id="LQWZ01000023">
    <property type="protein sequence ID" value="OAH56050.1"/>
    <property type="molecule type" value="Genomic_DNA"/>
</dbReference>
<evidence type="ECO:0000256" key="1">
    <source>
        <dbReference type="ARBA" id="ARBA00004651"/>
    </source>
</evidence>
<dbReference type="CDD" id="cd14265">
    <property type="entry name" value="UDPK_IM_like"/>
    <property type="match status" value="1"/>
</dbReference>
<evidence type="ECO:0000256" key="13">
    <source>
        <dbReference type="ARBA" id="ARBA00023209"/>
    </source>
</evidence>
<protein>
    <submittedName>
        <fullName evidence="20">Diacylglycerol kinase</fullName>
    </submittedName>
</protein>
<dbReference type="GO" id="GO:0008654">
    <property type="term" value="P:phospholipid biosynthetic process"/>
    <property type="evidence" value="ECO:0007669"/>
    <property type="project" value="UniProtKB-KW"/>
</dbReference>
<keyword evidence="8 20" id="KW-0418">Kinase</keyword>
<dbReference type="GO" id="GO:0016301">
    <property type="term" value="F:kinase activity"/>
    <property type="evidence" value="ECO:0007669"/>
    <property type="project" value="UniProtKB-KW"/>
</dbReference>
<evidence type="ECO:0000256" key="14">
    <source>
        <dbReference type="ARBA" id="ARBA00023264"/>
    </source>
</evidence>
<dbReference type="OrthoDB" id="9789934at2"/>
<comment type="cofactor">
    <cofactor evidence="18">
        <name>Mg(2+)</name>
        <dbReference type="ChEBI" id="CHEBI:18420"/>
    </cofactor>
    <text evidence="18">Mn(2+), Zn(2+), Cd(2+) and Co(2+) support activity to lesser extents.</text>
</comment>
<feature type="binding site" evidence="17">
    <location>
        <position position="33"/>
    </location>
    <ligand>
        <name>ATP</name>
        <dbReference type="ChEBI" id="CHEBI:30616"/>
    </ligand>
</feature>
<keyword evidence="18" id="KW-0479">Metal-binding</keyword>
<feature type="binding site" evidence="18">
    <location>
        <position position="81"/>
    </location>
    <ligand>
        <name>a divalent metal cation</name>
        <dbReference type="ChEBI" id="CHEBI:60240"/>
    </ligand>
</feature>
<keyword evidence="4" id="KW-0444">Lipid biosynthesis</keyword>
<keyword evidence="5" id="KW-0808">Transferase</keyword>
<feature type="transmembrane region" description="Helical" evidence="19">
    <location>
        <begin position="101"/>
        <end position="122"/>
    </location>
</feature>
<feature type="transmembrane region" description="Helical" evidence="19">
    <location>
        <begin position="62"/>
        <end position="80"/>
    </location>
</feature>
<dbReference type="InterPro" id="IPR000829">
    <property type="entry name" value="DAGK"/>
</dbReference>
<evidence type="ECO:0000313" key="21">
    <source>
        <dbReference type="Proteomes" id="UP000077271"/>
    </source>
</evidence>
<dbReference type="InterPro" id="IPR036945">
    <property type="entry name" value="DAGK_sf"/>
</dbReference>
<keyword evidence="12 19" id="KW-0472">Membrane</keyword>
<dbReference type="PANTHER" id="PTHR34299:SF1">
    <property type="entry name" value="DIACYLGLYCEROL KINASE"/>
    <property type="match status" value="1"/>
</dbReference>
<dbReference type="PROSITE" id="PS01069">
    <property type="entry name" value="DAGK_PROKAR"/>
    <property type="match status" value="1"/>
</dbReference>
<comment type="caution">
    <text evidence="20">The sequence shown here is derived from an EMBL/GenBank/DDBJ whole genome shotgun (WGS) entry which is preliminary data.</text>
</comment>
<dbReference type="GO" id="GO:0005524">
    <property type="term" value="F:ATP binding"/>
    <property type="evidence" value="ECO:0007669"/>
    <property type="project" value="UniProtKB-KW"/>
</dbReference>
<evidence type="ECO:0000256" key="15">
    <source>
        <dbReference type="PIRSR" id="PIRSR600829-1"/>
    </source>
</evidence>
<evidence type="ECO:0000256" key="6">
    <source>
        <dbReference type="ARBA" id="ARBA00022692"/>
    </source>
</evidence>
<name>A0A177KRS9_9BACI</name>
<evidence type="ECO:0000256" key="10">
    <source>
        <dbReference type="ARBA" id="ARBA00022989"/>
    </source>
</evidence>
<evidence type="ECO:0000256" key="19">
    <source>
        <dbReference type="SAM" id="Phobius"/>
    </source>
</evidence>
<evidence type="ECO:0000256" key="9">
    <source>
        <dbReference type="ARBA" id="ARBA00022840"/>
    </source>
</evidence>
<keyword evidence="11" id="KW-0443">Lipid metabolism</keyword>
<sequence length="125" mass="13519">MRLDLKDRRTFSAGRLMSSFRFAGNGLKLAFLEPNMRIHFAAGTIVSAAGFIFSLTRLEWCIIIGVIAGMMALEIVNTAIEKAVDLVTKEYKPLAGMAKDLAAGAVLLYACAAVIIGLIIFIPKL</sequence>
<keyword evidence="18" id="KW-0460">Magnesium</keyword>
<feature type="binding site" evidence="17">
    <location>
        <position position="15"/>
    </location>
    <ligand>
        <name>ATP</name>
        <dbReference type="ChEBI" id="CHEBI:30616"/>
    </ligand>
</feature>
<gene>
    <name evidence="20" type="ORF">AWH48_05095</name>
</gene>
<dbReference type="GO" id="GO:0005886">
    <property type="term" value="C:plasma membrane"/>
    <property type="evidence" value="ECO:0007669"/>
    <property type="project" value="UniProtKB-SubCell"/>
</dbReference>
<feature type="binding site" evidence="18">
    <location>
        <position position="33"/>
    </location>
    <ligand>
        <name>a divalent metal cation</name>
        <dbReference type="ChEBI" id="CHEBI:60240"/>
    </ligand>
</feature>
<evidence type="ECO:0000256" key="8">
    <source>
        <dbReference type="ARBA" id="ARBA00022777"/>
    </source>
</evidence>
<accession>A0A177KRS9</accession>
<dbReference type="Pfam" id="PF01219">
    <property type="entry name" value="DAGK_prokar"/>
    <property type="match status" value="1"/>
</dbReference>
<comment type="similarity">
    <text evidence="2">Belongs to the bacterial diacylglycerol kinase family.</text>
</comment>
<dbReference type="GO" id="GO:0046872">
    <property type="term" value="F:metal ion binding"/>
    <property type="evidence" value="ECO:0007669"/>
    <property type="project" value="UniProtKB-KW"/>
</dbReference>
<evidence type="ECO:0000256" key="12">
    <source>
        <dbReference type="ARBA" id="ARBA00023136"/>
    </source>
</evidence>
<dbReference type="PANTHER" id="PTHR34299">
    <property type="entry name" value="DIACYLGLYCEROL KINASE"/>
    <property type="match status" value="1"/>
</dbReference>
<organism evidence="20 21">
    <name type="scientific">Domibacillus aminovorans</name>
    <dbReference type="NCBI Taxonomy" id="29332"/>
    <lineage>
        <taxon>Bacteria</taxon>
        <taxon>Bacillati</taxon>
        <taxon>Bacillota</taxon>
        <taxon>Bacilli</taxon>
        <taxon>Bacillales</taxon>
        <taxon>Bacillaceae</taxon>
        <taxon>Domibacillus</taxon>
    </lineage>
</organism>
<evidence type="ECO:0000256" key="18">
    <source>
        <dbReference type="PIRSR" id="PIRSR600829-4"/>
    </source>
</evidence>
<evidence type="ECO:0000256" key="4">
    <source>
        <dbReference type="ARBA" id="ARBA00022516"/>
    </source>
</evidence>
<keyword evidence="13" id="KW-0594">Phospholipid biosynthesis</keyword>
<reference evidence="20 21" key="1">
    <citation type="submission" date="2016-01" db="EMBL/GenBank/DDBJ databases">
        <title>Investigation of taxonomic status of Bacillus aminovorans.</title>
        <authorList>
            <person name="Verma A."/>
            <person name="Pal Y."/>
            <person name="Krishnamurthi S."/>
        </authorList>
    </citation>
    <scope>NUCLEOTIDE SEQUENCE [LARGE SCALE GENOMIC DNA]</scope>
    <source>
        <strain evidence="20 21">DSM 4337</strain>
    </source>
</reference>
<evidence type="ECO:0000256" key="3">
    <source>
        <dbReference type="ARBA" id="ARBA00022475"/>
    </source>
</evidence>
<proteinExistence type="inferred from homology"/>
<dbReference type="RefSeq" id="WP_018393964.1">
    <property type="nucleotide sequence ID" value="NZ_LQWZ01000023.1"/>
</dbReference>
<feature type="active site" description="Proton acceptor" evidence="15">
    <location>
        <position position="74"/>
    </location>
</feature>
<feature type="binding site" evidence="16">
    <location>
        <position position="74"/>
    </location>
    <ligand>
        <name>substrate</name>
    </ligand>
</feature>
<evidence type="ECO:0000256" key="7">
    <source>
        <dbReference type="ARBA" id="ARBA00022741"/>
    </source>
</evidence>
<feature type="binding site" evidence="16">
    <location>
        <position position="15"/>
    </location>
    <ligand>
        <name>substrate</name>
    </ligand>
</feature>
<comment type="subcellular location">
    <subcellularLocation>
        <location evidence="1">Cell membrane</location>
        <topology evidence="1">Multi-pass membrane protein</topology>
    </subcellularLocation>
</comment>
<evidence type="ECO:0000256" key="11">
    <source>
        <dbReference type="ARBA" id="ARBA00023098"/>
    </source>
</evidence>